<dbReference type="InterPro" id="IPR016035">
    <property type="entry name" value="Acyl_Trfase/lysoPLipase"/>
</dbReference>
<keyword evidence="7" id="KW-1185">Reference proteome</keyword>
<dbReference type="RefSeq" id="WP_114562343.1">
    <property type="nucleotide sequence ID" value="NZ_CP031124.1"/>
</dbReference>
<gene>
    <name evidence="6" type="ORF">DTO96_100828</name>
</gene>
<keyword evidence="1 4" id="KW-0378">Hydrolase</keyword>
<feature type="active site" description="Proton acceptor" evidence="4">
    <location>
        <position position="221"/>
    </location>
</feature>
<accession>A0A345D9S1</accession>
<evidence type="ECO:0000256" key="2">
    <source>
        <dbReference type="ARBA" id="ARBA00022963"/>
    </source>
</evidence>
<dbReference type="CDD" id="cd07209">
    <property type="entry name" value="Pat_hypo_Ecoli_Z1214_like"/>
    <property type="match status" value="1"/>
</dbReference>
<keyword evidence="2 4" id="KW-0442">Lipid degradation</keyword>
<dbReference type="GO" id="GO:0016787">
    <property type="term" value="F:hydrolase activity"/>
    <property type="evidence" value="ECO:0007669"/>
    <property type="project" value="UniProtKB-UniRule"/>
</dbReference>
<evidence type="ECO:0000256" key="4">
    <source>
        <dbReference type="PROSITE-ProRule" id="PRU01161"/>
    </source>
</evidence>
<proteinExistence type="predicted"/>
<feature type="short sequence motif" description="GXGXXG" evidence="4">
    <location>
        <begin position="23"/>
        <end position="28"/>
    </location>
</feature>
<feature type="domain" description="PNPLA" evidence="5">
    <location>
        <begin position="19"/>
        <end position="234"/>
    </location>
</feature>
<feature type="active site" description="Nucleophile" evidence="4">
    <location>
        <position position="52"/>
    </location>
</feature>
<dbReference type="Pfam" id="PF01734">
    <property type="entry name" value="Patatin"/>
    <property type="match status" value="1"/>
</dbReference>
<evidence type="ECO:0000256" key="1">
    <source>
        <dbReference type="ARBA" id="ARBA00022801"/>
    </source>
</evidence>
<protein>
    <recommendedName>
        <fullName evidence="5">PNPLA domain-containing protein</fullName>
    </recommendedName>
</protein>
<dbReference type="Pfam" id="PF12536">
    <property type="entry name" value="DUF3734"/>
    <property type="match status" value="1"/>
</dbReference>
<dbReference type="InterPro" id="IPR050301">
    <property type="entry name" value="NTE"/>
</dbReference>
<dbReference type="PROSITE" id="PS51635">
    <property type="entry name" value="PNPLA"/>
    <property type="match status" value="1"/>
</dbReference>
<dbReference type="GO" id="GO:0016042">
    <property type="term" value="P:lipid catabolic process"/>
    <property type="evidence" value="ECO:0007669"/>
    <property type="project" value="UniProtKB-UniRule"/>
</dbReference>
<evidence type="ECO:0000313" key="7">
    <source>
        <dbReference type="Proteomes" id="UP000252182"/>
    </source>
</evidence>
<keyword evidence="3 4" id="KW-0443">Lipid metabolism</keyword>
<feature type="short sequence motif" description="DGA/G" evidence="4">
    <location>
        <begin position="221"/>
        <end position="223"/>
    </location>
</feature>
<evidence type="ECO:0000256" key="3">
    <source>
        <dbReference type="ARBA" id="ARBA00023098"/>
    </source>
</evidence>
<evidence type="ECO:0000313" key="6">
    <source>
        <dbReference type="EMBL" id="AXF85109.1"/>
    </source>
</evidence>
<name>A0A345D9S1_9BURK</name>
<dbReference type="Proteomes" id="UP000252182">
    <property type="component" value="Chromosome"/>
</dbReference>
<dbReference type="EMBL" id="CP031124">
    <property type="protein sequence ID" value="AXF85109.1"/>
    <property type="molecule type" value="Genomic_DNA"/>
</dbReference>
<dbReference type="AlphaFoldDB" id="A0A345D9S1"/>
<dbReference type="OrthoDB" id="9770965at2"/>
<dbReference type="Gene3D" id="3.40.1090.10">
    <property type="entry name" value="Cytosolic phospholipase A2 catalytic domain"/>
    <property type="match status" value="2"/>
</dbReference>
<dbReference type="SUPFAM" id="SSF52151">
    <property type="entry name" value="FabD/lysophospholipase-like"/>
    <property type="match status" value="1"/>
</dbReference>
<evidence type="ECO:0000259" key="5">
    <source>
        <dbReference type="PROSITE" id="PS51635"/>
    </source>
</evidence>
<sequence>MTAVKHKHTMFQQYEQVALVLQGGGALGSYQAGAIEGLMNAGVEPDWVAGISIGALNTAIIAGNPPERRIEALKAFWDTICTPNYTASLMAPMSAWVNSINDMTRGALSAFEASRTMFEGQKGFFSSRFPLPMLTNMAYKPDEISYYTTSALRDTLLKYADFDLINTGDMRVSVGAVNVGTGNFVYFDNREMTLTPEHFMASGALPPGFPAVEIEGEYYWDGGLVSNTPLSRITDDLGHKDTLVFQVDLWRSHGALPQSFLDISERTKDIQFSSRTRMVTDVLRTRQYNRRLIDELLKKVPASEHDVFCEEAKKMLANDGRVNIIHLIYQDKSFEGSYKDFEFSHATMHEHWRSGLADIKKTFARPEFFVLPDENIGFATHDVHRVPSA</sequence>
<dbReference type="InterPro" id="IPR021095">
    <property type="entry name" value="DUF3734"/>
</dbReference>
<reference evidence="7" key="1">
    <citation type="submission" date="2018-07" db="EMBL/GenBank/DDBJ databases">
        <authorList>
            <person name="Kim H."/>
        </authorList>
    </citation>
    <scope>NUCLEOTIDE SEQUENCE [LARGE SCALE GENOMIC DNA]</scope>
    <source>
        <strain evidence="7">F02</strain>
    </source>
</reference>
<feature type="short sequence motif" description="GXSXG" evidence="4">
    <location>
        <begin position="50"/>
        <end position="54"/>
    </location>
</feature>
<dbReference type="KEGG" id="hyf:DTO96_100828"/>
<organism evidence="6 7">
    <name type="scientific">Ephemeroptericola cinctiostellae</name>
    <dbReference type="NCBI Taxonomy" id="2268024"/>
    <lineage>
        <taxon>Bacteria</taxon>
        <taxon>Pseudomonadati</taxon>
        <taxon>Pseudomonadota</taxon>
        <taxon>Betaproteobacteria</taxon>
        <taxon>Burkholderiales</taxon>
        <taxon>Burkholderiaceae</taxon>
        <taxon>Ephemeroptericola</taxon>
    </lineage>
</organism>
<dbReference type="PANTHER" id="PTHR14226:SF57">
    <property type="entry name" value="BLR7027 PROTEIN"/>
    <property type="match status" value="1"/>
</dbReference>
<dbReference type="PANTHER" id="PTHR14226">
    <property type="entry name" value="NEUROPATHY TARGET ESTERASE/SWISS CHEESE D.MELANOGASTER"/>
    <property type="match status" value="1"/>
</dbReference>
<dbReference type="InterPro" id="IPR002641">
    <property type="entry name" value="PNPLA_dom"/>
</dbReference>